<comment type="similarity">
    <text evidence="1">Belongs to the GDA1/CD39 NTPase family.</text>
</comment>
<dbReference type="PANTHER" id="PTHR11782">
    <property type="entry name" value="ADENOSINE/GUANOSINE DIPHOSPHATASE"/>
    <property type="match status" value="1"/>
</dbReference>
<comment type="caution">
    <text evidence="5">The sequence shown here is derived from an EMBL/GenBank/DDBJ whole genome shotgun (WGS) entry which is preliminary data.</text>
</comment>
<organism evidence="5 6">
    <name type="scientific">Paralvinella palmiformis</name>
    <dbReference type="NCBI Taxonomy" id="53620"/>
    <lineage>
        <taxon>Eukaryota</taxon>
        <taxon>Metazoa</taxon>
        <taxon>Spiralia</taxon>
        <taxon>Lophotrochozoa</taxon>
        <taxon>Annelida</taxon>
        <taxon>Polychaeta</taxon>
        <taxon>Sedentaria</taxon>
        <taxon>Canalipalpata</taxon>
        <taxon>Terebellida</taxon>
        <taxon>Terebelliformia</taxon>
        <taxon>Alvinellidae</taxon>
        <taxon>Paralvinella</taxon>
    </lineage>
</organism>
<dbReference type="Gene3D" id="3.30.420.40">
    <property type="match status" value="1"/>
</dbReference>
<dbReference type="GO" id="GO:0004382">
    <property type="term" value="F:GDP phosphatase activity"/>
    <property type="evidence" value="ECO:0007669"/>
    <property type="project" value="TreeGrafter"/>
</dbReference>
<dbReference type="GO" id="GO:0009134">
    <property type="term" value="P:nucleoside diphosphate catabolic process"/>
    <property type="evidence" value="ECO:0007669"/>
    <property type="project" value="TreeGrafter"/>
</dbReference>
<keyword evidence="4" id="KW-0472">Membrane</keyword>
<evidence type="ECO:0000256" key="4">
    <source>
        <dbReference type="SAM" id="Phobius"/>
    </source>
</evidence>
<dbReference type="GO" id="GO:0017111">
    <property type="term" value="F:ribonucleoside triphosphate phosphatase activity"/>
    <property type="evidence" value="ECO:0007669"/>
    <property type="project" value="TreeGrafter"/>
</dbReference>
<name>A0AAD9MSS2_9ANNE</name>
<accession>A0AAD9MSS2</accession>
<dbReference type="GO" id="GO:0005886">
    <property type="term" value="C:plasma membrane"/>
    <property type="evidence" value="ECO:0007669"/>
    <property type="project" value="TreeGrafter"/>
</dbReference>
<evidence type="ECO:0000256" key="3">
    <source>
        <dbReference type="PIRSR" id="PIRSR600407-1"/>
    </source>
</evidence>
<proteinExistence type="inferred from homology"/>
<dbReference type="AlphaFoldDB" id="A0AAD9MSS2"/>
<keyword evidence="4" id="KW-0812">Transmembrane</keyword>
<dbReference type="EMBL" id="JAODUP010000947">
    <property type="protein sequence ID" value="KAK2142496.1"/>
    <property type="molecule type" value="Genomic_DNA"/>
</dbReference>
<keyword evidence="2" id="KW-0378">Hydrolase</keyword>
<dbReference type="InterPro" id="IPR000407">
    <property type="entry name" value="GDA1_CD39_NTPase"/>
</dbReference>
<evidence type="ECO:0000313" key="6">
    <source>
        <dbReference type="Proteomes" id="UP001208570"/>
    </source>
</evidence>
<sequence>MFLQINPNLEVIPILQITGAKDITQHCQIASTRLRLSSHYLRVETGCWSSIPLEHWLCQCQTEEHALLRCSPSQTLREQLNIQCNSVHELFNSSCINLSASPVRVASDDKSEAMEVIIQSTLSTTQGRVIVATDPNETVDSLITAFCIEKGIRHRKNFVLHNKDLEVLINTRRLNTVGIQNGDVLFLGYKETSDQWPCGCNQWWLIATVALLIAAGGLVAISILYVQRSAIIYQFGVVIDAGSTHSQVYVYKWDGSKNNGTAIPEQIYSNRTVPGIANYTQDPSQAGKSLEPGLQKAENMIPNQHLIHTPAYLGATAGMRLLEANNKTVSDAIMNSTRTSISKFGFQFDDPQHQACILDGRSEAAYSWITVNYLSGVFVQVPSLKSFLLSSTRSRTKGALDLGGASTEITFEPEKLPVVSPEYLSLMMYGSNYTIYAGSYLCYGLNEGYRQYLADLVLKHNFGSNVSITDPCSPRGSSQSLSYSDIFEVPCTANKSDTTQKITPYSSSDALPGIPECFRAVYIHTLLLDVYGFNESTWNSVAFVNKVNGNDLGWAVGYMLNASNAIPEEYPTHQISTLMFVLLLILFIAFILIGIGFACHARNSRRQEMQYRRMATYGTI</sequence>
<feature type="active site" description="Proton acceptor" evidence="3">
    <location>
        <position position="363"/>
    </location>
</feature>
<protein>
    <recommendedName>
        <fullName evidence="7">Ectonucleoside triphosphate diphosphohydrolase 1</fullName>
    </recommendedName>
</protein>
<feature type="transmembrane region" description="Helical" evidence="4">
    <location>
        <begin position="578"/>
        <end position="598"/>
    </location>
</feature>
<dbReference type="Proteomes" id="UP001208570">
    <property type="component" value="Unassembled WGS sequence"/>
</dbReference>
<keyword evidence="6" id="KW-1185">Reference proteome</keyword>
<feature type="transmembrane region" description="Helical" evidence="4">
    <location>
        <begin position="203"/>
        <end position="226"/>
    </location>
</feature>
<dbReference type="PANTHER" id="PTHR11782:SF83">
    <property type="entry name" value="GUANOSINE-DIPHOSPHATASE"/>
    <property type="match status" value="1"/>
</dbReference>
<evidence type="ECO:0000256" key="1">
    <source>
        <dbReference type="ARBA" id="ARBA00009283"/>
    </source>
</evidence>
<evidence type="ECO:0000313" key="5">
    <source>
        <dbReference type="EMBL" id="KAK2142496.1"/>
    </source>
</evidence>
<keyword evidence="4" id="KW-1133">Transmembrane helix</keyword>
<evidence type="ECO:0000256" key="2">
    <source>
        <dbReference type="ARBA" id="ARBA00022801"/>
    </source>
</evidence>
<evidence type="ECO:0008006" key="7">
    <source>
        <dbReference type="Google" id="ProtNLM"/>
    </source>
</evidence>
<dbReference type="Pfam" id="PF01150">
    <property type="entry name" value="GDA1_CD39"/>
    <property type="match status" value="2"/>
</dbReference>
<gene>
    <name evidence="5" type="ORF">LSH36_947g00032</name>
</gene>
<dbReference type="Gene3D" id="3.30.420.150">
    <property type="entry name" value="Exopolyphosphatase. Domain 2"/>
    <property type="match status" value="1"/>
</dbReference>
<dbReference type="GO" id="GO:0045134">
    <property type="term" value="F:UDP phosphatase activity"/>
    <property type="evidence" value="ECO:0007669"/>
    <property type="project" value="TreeGrafter"/>
</dbReference>
<reference evidence="5" key="1">
    <citation type="journal article" date="2023" name="Mol. Biol. Evol.">
        <title>Third-Generation Sequencing Reveals the Adaptive Role of the Epigenome in Three Deep-Sea Polychaetes.</title>
        <authorList>
            <person name="Perez M."/>
            <person name="Aroh O."/>
            <person name="Sun Y."/>
            <person name="Lan Y."/>
            <person name="Juniper S.K."/>
            <person name="Young C.R."/>
            <person name="Angers B."/>
            <person name="Qian P.Y."/>
        </authorList>
    </citation>
    <scope>NUCLEOTIDE SEQUENCE</scope>
    <source>
        <strain evidence="5">P08H-3</strain>
    </source>
</reference>